<evidence type="ECO:0000313" key="1">
    <source>
        <dbReference type="EMBL" id="BDS07118.1"/>
    </source>
</evidence>
<reference evidence="1" key="1">
    <citation type="submission" date="2024-07" db="EMBL/GenBank/DDBJ databases">
        <title>Complete genome sequence of Verrucomicrobiaceae bacterium NT6N.</title>
        <authorList>
            <person name="Huang C."/>
            <person name="Takami H."/>
            <person name="Hamasaki K."/>
        </authorList>
    </citation>
    <scope>NUCLEOTIDE SEQUENCE</scope>
    <source>
        <strain evidence="1">NT6N</strain>
    </source>
</reference>
<dbReference type="AlphaFoldDB" id="A0AAT9FMC7"/>
<name>A0AAT9FMC7_9BACT</name>
<dbReference type="InterPro" id="IPR013424">
    <property type="entry name" value="Ice-binding_C"/>
</dbReference>
<organism evidence="1">
    <name type="scientific">Oceaniferula spumae</name>
    <dbReference type="NCBI Taxonomy" id="2979115"/>
    <lineage>
        <taxon>Bacteria</taxon>
        <taxon>Pseudomonadati</taxon>
        <taxon>Verrucomicrobiota</taxon>
        <taxon>Verrucomicrobiia</taxon>
        <taxon>Verrucomicrobiales</taxon>
        <taxon>Verrucomicrobiaceae</taxon>
        <taxon>Oceaniferula</taxon>
    </lineage>
</organism>
<gene>
    <name evidence="1" type="ORF">NT6N_21580</name>
</gene>
<dbReference type="EMBL" id="AP026866">
    <property type="protein sequence ID" value="BDS07118.1"/>
    <property type="molecule type" value="Genomic_DNA"/>
</dbReference>
<protein>
    <recommendedName>
        <fullName evidence="2">PEP-CTERM protein-sorting domain-containing protein</fullName>
    </recommendedName>
</protein>
<evidence type="ECO:0008006" key="2">
    <source>
        <dbReference type="Google" id="ProtNLM"/>
    </source>
</evidence>
<dbReference type="NCBIfam" id="TIGR02595">
    <property type="entry name" value="PEP_CTERM"/>
    <property type="match status" value="1"/>
</dbReference>
<sequence length="222" mass="22690">MFTAQAATVLNLGTNFGGRFEVRDNGGVDYTPGSGAGSLAGDRGFRTDRATLGDDGSSNEEFLQVWAFVVTTDFKTDLDAGNSAVLAFNTGATALNGTPSTTSVYFLGMDDNGASSVNEARAISALEGSAESLGSFAWPGLNQDQSFSVSNAQLAGANVGDLVYFALDGVLNTDGIGQSYKPASTVANENALAGITLTTVPEPSAAALLGLAGSLALLRRRK</sequence>
<accession>A0AAT9FMC7</accession>
<dbReference type="KEGG" id="osu:NT6N_21580"/>
<proteinExistence type="predicted"/>